<dbReference type="VEuPathDB" id="FungiDB:AB675_5341"/>
<proteinExistence type="predicted"/>
<feature type="transmembrane region" description="Helical" evidence="1">
    <location>
        <begin position="12"/>
        <end position="33"/>
    </location>
</feature>
<dbReference type="PANTHER" id="PTHR37019">
    <property type="entry name" value="CHROMOSOME 1, WHOLE GENOME SHOTGUN SEQUENCE"/>
    <property type="match status" value="1"/>
</dbReference>
<protein>
    <recommendedName>
        <fullName evidence="2">DUF7704 domain-containing protein</fullName>
    </recommendedName>
</protein>
<feature type="transmembrane region" description="Helical" evidence="1">
    <location>
        <begin position="125"/>
        <end position="145"/>
    </location>
</feature>
<evidence type="ECO:0000313" key="4">
    <source>
        <dbReference type="Proteomes" id="UP000038010"/>
    </source>
</evidence>
<keyword evidence="1" id="KW-1133">Transmembrane helix</keyword>
<evidence type="ECO:0000313" key="3">
    <source>
        <dbReference type="EMBL" id="KPI41959.1"/>
    </source>
</evidence>
<keyword evidence="4" id="KW-1185">Reference proteome</keyword>
<dbReference type="RefSeq" id="XP_018001922.1">
    <property type="nucleotide sequence ID" value="XM_018145548.1"/>
</dbReference>
<name>A0A0N0NNZ5_9EURO</name>
<organism evidence="3 4">
    <name type="scientific">Cyphellophora attinorum</name>
    <dbReference type="NCBI Taxonomy" id="1664694"/>
    <lineage>
        <taxon>Eukaryota</taxon>
        <taxon>Fungi</taxon>
        <taxon>Dikarya</taxon>
        <taxon>Ascomycota</taxon>
        <taxon>Pezizomycotina</taxon>
        <taxon>Eurotiomycetes</taxon>
        <taxon>Chaetothyriomycetidae</taxon>
        <taxon>Chaetothyriales</taxon>
        <taxon>Cyphellophoraceae</taxon>
        <taxon>Cyphellophora</taxon>
    </lineage>
</organism>
<keyword evidence="1" id="KW-0472">Membrane</keyword>
<comment type="caution">
    <text evidence="3">The sequence shown here is derived from an EMBL/GenBank/DDBJ whole genome shotgun (WGS) entry which is preliminary data.</text>
</comment>
<evidence type="ECO:0000259" key="2">
    <source>
        <dbReference type="Pfam" id="PF24803"/>
    </source>
</evidence>
<gene>
    <name evidence="3" type="ORF">AB675_5341</name>
</gene>
<dbReference type="Pfam" id="PF24803">
    <property type="entry name" value="DUF7704"/>
    <property type="match status" value="1"/>
</dbReference>
<sequence length="155" mass="16574">MAEPIPAFYRIFFPTIDPIVASTGVIGNLFLPGDIVKSYNPRAILPPALETEVLLQSSAGFLAGTMVLQIFLLRMRPHDVGVWKALQASIAVVDAAILGSVFRALDKQDRLALKDWRALDWINVGVTGTVLAIRLAFCLGVGLGGSKGNGKGKKS</sequence>
<dbReference type="GeneID" id="28737428"/>
<feature type="domain" description="DUF7704" evidence="2">
    <location>
        <begin position="5"/>
        <end position="141"/>
    </location>
</feature>
<dbReference type="PANTHER" id="PTHR37019:SF1">
    <property type="entry name" value="EXPERA DOMAIN-CONTAINING PROTEIN"/>
    <property type="match status" value="1"/>
</dbReference>
<evidence type="ECO:0000256" key="1">
    <source>
        <dbReference type="SAM" id="Phobius"/>
    </source>
</evidence>
<accession>A0A0N0NNZ5</accession>
<feature type="transmembrane region" description="Helical" evidence="1">
    <location>
        <begin position="53"/>
        <end position="73"/>
    </location>
</feature>
<dbReference type="AlphaFoldDB" id="A0A0N0NNZ5"/>
<reference evidence="3 4" key="1">
    <citation type="submission" date="2015-06" db="EMBL/GenBank/DDBJ databases">
        <title>Draft genome of the ant-associated black yeast Phialophora attae CBS 131958.</title>
        <authorList>
            <person name="Moreno L.F."/>
            <person name="Stielow B.J."/>
            <person name="de Hoog S."/>
            <person name="Vicente V.A."/>
            <person name="Weiss V.A."/>
            <person name="de Vries M."/>
            <person name="Cruz L.M."/>
            <person name="Souza E.M."/>
        </authorList>
    </citation>
    <scope>NUCLEOTIDE SEQUENCE [LARGE SCALE GENOMIC DNA]</scope>
    <source>
        <strain evidence="3 4">CBS 131958</strain>
    </source>
</reference>
<keyword evidence="1" id="KW-0812">Transmembrane</keyword>
<dbReference type="Proteomes" id="UP000038010">
    <property type="component" value="Unassembled WGS sequence"/>
</dbReference>
<dbReference type="InterPro" id="IPR056121">
    <property type="entry name" value="DUF7704"/>
</dbReference>
<feature type="transmembrane region" description="Helical" evidence="1">
    <location>
        <begin position="85"/>
        <end position="105"/>
    </location>
</feature>
<dbReference type="OrthoDB" id="2937326at2759"/>
<dbReference type="EMBL" id="LFJN01000008">
    <property type="protein sequence ID" value="KPI41959.1"/>
    <property type="molecule type" value="Genomic_DNA"/>
</dbReference>